<evidence type="ECO:0000256" key="4">
    <source>
        <dbReference type="ARBA" id="ARBA00008694"/>
    </source>
</evidence>
<evidence type="ECO:0000256" key="6">
    <source>
        <dbReference type="ARBA" id="ARBA00018802"/>
    </source>
</evidence>
<evidence type="ECO:0000256" key="9">
    <source>
        <dbReference type="ARBA" id="ARBA00022946"/>
    </source>
</evidence>
<keyword evidence="9" id="KW-0809">Transit peptide</keyword>
<dbReference type="Proteomes" id="UP001210925">
    <property type="component" value="Unassembled WGS sequence"/>
</dbReference>
<reference evidence="16" key="1">
    <citation type="submission" date="2020-05" db="EMBL/GenBank/DDBJ databases">
        <title>Phylogenomic resolution of chytrid fungi.</title>
        <authorList>
            <person name="Stajich J.E."/>
            <person name="Amses K."/>
            <person name="Simmons R."/>
            <person name="Seto K."/>
            <person name="Myers J."/>
            <person name="Bonds A."/>
            <person name="Quandt C.A."/>
            <person name="Barry K."/>
            <person name="Liu P."/>
            <person name="Grigoriev I."/>
            <person name="Longcore J.E."/>
            <person name="James T.Y."/>
        </authorList>
    </citation>
    <scope>NUCLEOTIDE SEQUENCE</scope>
    <source>
        <strain evidence="16">PLAUS21</strain>
    </source>
</reference>
<evidence type="ECO:0000256" key="10">
    <source>
        <dbReference type="ARBA" id="ARBA00023128"/>
    </source>
</evidence>
<dbReference type="InterPro" id="IPR006855">
    <property type="entry name" value="Vertebrate-like_GNAT_dom"/>
</dbReference>
<dbReference type="PANTHER" id="PTHR23342">
    <property type="entry name" value="N-ACETYLGLUTAMATE SYNTHASE"/>
    <property type="match status" value="1"/>
</dbReference>
<feature type="domain" description="N-acetyltransferase" evidence="15">
    <location>
        <begin position="274"/>
        <end position="380"/>
    </location>
</feature>
<name>A0AAD5UGY1_9FUNG</name>
<evidence type="ECO:0000313" key="17">
    <source>
        <dbReference type="Proteomes" id="UP001210925"/>
    </source>
</evidence>
<dbReference type="EC" id="2.3.1.1" evidence="5"/>
<evidence type="ECO:0000256" key="14">
    <source>
        <dbReference type="ARBA" id="ARBA00048372"/>
    </source>
</evidence>
<dbReference type="GO" id="GO:0004042">
    <property type="term" value="F:L-glutamate N-acetyltransferase activity"/>
    <property type="evidence" value="ECO:0007669"/>
    <property type="project" value="TreeGrafter"/>
</dbReference>
<keyword evidence="11" id="KW-0012">Acyltransferase</keyword>
<comment type="function">
    <text evidence="1">N-acetylglutamate synthase involved in arginine biosynthesis.</text>
</comment>
<evidence type="ECO:0000256" key="11">
    <source>
        <dbReference type="ARBA" id="ARBA00023315"/>
    </source>
</evidence>
<dbReference type="GO" id="GO:0006592">
    <property type="term" value="P:ornithine biosynthetic process"/>
    <property type="evidence" value="ECO:0007669"/>
    <property type="project" value="TreeGrafter"/>
</dbReference>
<evidence type="ECO:0000256" key="2">
    <source>
        <dbReference type="ARBA" id="ARBA00004173"/>
    </source>
</evidence>
<evidence type="ECO:0000256" key="5">
    <source>
        <dbReference type="ARBA" id="ARBA00012697"/>
    </source>
</evidence>
<evidence type="ECO:0000256" key="1">
    <source>
        <dbReference type="ARBA" id="ARBA00002294"/>
    </source>
</evidence>
<dbReference type="PROSITE" id="PS51731">
    <property type="entry name" value="GNAT_NAGS"/>
    <property type="match status" value="1"/>
</dbReference>
<evidence type="ECO:0000256" key="3">
    <source>
        <dbReference type="ARBA" id="ARBA00004925"/>
    </source>
</evidence>
<gene>
    <name evidence="16" type="primary">ARG2</name>
    <name evidence="16" type="ORF">HK103_007091</name>
</gene>
<dbReference type="GO" id="GO:0005759">
    <property type="term" value="C:mitochondrial matrix"/>
    <property type="evidence" value="ECO:0007669"/>
    <property type="project" value="TreeGrafter"/>
</dbReference>
<comment type="catalytic activity">
    <reaction evidence="14">
        <text>L-glutamate + acetyl-CoA = N-acetyl-L-glutamate + CoA + H(+)</text>
        <dbReference type="Rhea" id="RHEA:24292"/>
        <dbReference type="ChEBI" id="CHEBI:15378"/>
        <dbReference type="ChEBI" id="CHEBI:29985"/>
        <dbReference type="ChEBI" id="CHEBI:44337"/>
        <dbReference type="ChEBI" id="CHEBI:57287"/>
        <dbReference type="ChEBI" id="CHEBI:57288"/>
        <dbReference type="EC" id="2.3.1.1"/>
    </reaction>
</comment>
<dbReference type="EMBL" id="JADGKB010000083">
    <property type="protein sequence ID" value="KAJ3254537.1"/>
    <property type="molecule type" value="Genomic_DNA"/>
</dbReference>
<keyword evidence="8" id="KW-0808">Transferase</keyword>
<sequence>MFSRELIFNILGSYPTKREAQAFLRNPFKTGLVSVSPGLSRSEIESLGRNLVQIQKLGVNPIVLCNTRVDTHKRKAHWDELETAFHLCEAIDQNNGYGKTLYNHIYHRKSMDELEDFKSGLEISLDPIKDSLATGKIPILVPLVIADSKVKLRSSTITDLCRAIVQDQELPTPRKFILINKYGGVIFDKKHHGLINLSEELPTLVNSDLPSLEAGQPIIEDILTISSILDILPPTSSAILASANSSSQLISNLITDKPIHSFENLNSPTLFRKGVSIKQIKFNEIDKKKLQALLEKSFGKKLRPEYWKRLENVWHSIMIAGDYSGAIIVTNEKGVIYLDKFAVDPDSQGSGVADILWKSLKTNYVNMCWRSRVDNPVNKW</sequence>
<dbReference type="Pfam" id="PF04768">
    <property type="entry name" value="NAT"/>
    <property type="match status" value="1"/>
</dbReference>
<dbReference type="GO" id="GO:0006526">
    <property type="term" value="P:L-arginine biosynthetic process"/>
    <property type="evidence" value="ECO:0007669"/>
    <property type="project" value="TreeGrafter"/>
</dbReference>
<evidence type="ECO:0000256" key="12">
    <source>
        <dbReference type="ARBA" id="ARBA00030346"/>
    </source>
</evidence>
<dbReference type="PANTHER" id="PTHR23342:SF4">
    <property type="entry name" value="AMINO-ACID ACETYLTRANSFERASE, MITOCHONDRIAL"/>
    <property type="match status" value="1"/>
</dbReference>
<comment type="subcellular location">
    <subcellularLocation>
        <location evidence="2">Mitochondrion</location>
    </subcellularLocation>
</comment>
<keyword evidence="17" id="KW-1185">Reference proteome</keyword>
<dbReference type="AlphaFoldDB" id="A0AAD5UGY1"/>
<comment type="pathway">
    <text evidence="3">Amino-acid biosynthesis; L-arginine biosynthesis; N(2)-acetyl-L-ornithine from L-glutamate: step 1/4.</text>
</comment>
<protein>
    <recommendedName>
        <fullName evidence="6">Amino-acid acetyltransferase, mitochondrial</fullName>
        <ecNumber evidence="5">2.3.1.1</ecNumber>
    </recommendedName>
    <alternativeName>
        <fullName evidence="12">Glutamate N-acetyltransferase</fullName>
    </alternativeName>
    <alternativeName>
        <fullName evidence="13">N-acetylglutamate synthase</fullName>
    </alternativeName>
</protein>
<keyword evidence="7" id="KW-0028">Amino-acid biosynthesis</keyword>
<proteinExistence type="inferred from homology"/>
<comment type="caution">
    <text evidence="16">The sequence shown here is derived from an EMBL/GenBank/DDBJ whole genome shotgun (WGS) entry which is preliminary data.</text>
</comment>
<evidence type="ECO:0000259" key="15">
    <source>
        <dbReference type="PROSITE" id="PS51731"/>
    </source>
</evidence>
<comment type="similarity">
    <text evidence="4">Belongs to the acetyltransferase family.</text>
</comment>
<evidence type="ECO:0000256" key="8">
    <source>
        <dbReference type="ARBA" id="ARBA00022679"/>
    </source>
</evidence>
<evidence type="ECO:0000313" key="16">
    <source>
        <dbReference type="EMBL" id="KAJ3254537.1"/>
    </source>
</evidence>
<dbReference type="Gene3D" id="3.40.630.30">
    <property type="match status" value="1"/>
</dbReference>
<evidence type="ECO:0000256" key="7">
    <source>
        <dbReference type="ARBA" id="ARBA00022605"/>
    </source>
</evidence>
<keyword evidence="10" id="KW-0496">Mitochondrion</keyword>
<accession>A0AAD5UGY1</accession>
<organism evidence="16 17">
    <name type="scientific">Boothiomyces macroporosus</name>
    <dbReference type="NCBI Taxonomy" id="261099"/>
    <lineage>
        <taxon>Eukaryota</taxon>
        <taxon>Fungi</taxon>
        <taxon>Fungi incertae sedis</taxon>
        <taxon>Chytridiomycota</taxon>
        <taxon>Chytridiomycota incertae sedis</taxon>
        <taxon>Chytridiomycetes</taxon>
        <taxon>Rhizophydiales</taxon>
        <taxon>Terramycetaceae</taxon>
        <taxon>Boothiomyces</taxon>
    </lineage>
</organism>
<evidence type="ECO:0000256" key="13">
    <source>
        <dbReference type="ARBA" id="ARBA00033251"/>
    </source>
</evidence>